<feature type="binding site" evidence="2">
    <location>
        <position position="42"/>
    </location>
    <ligand>
        <name>Zn(2+)</name>
        <dbReference type="ChEBI" id="CHEBI:29105"/>
    </ligand>
</feature>
<evidence type="ECO:0000313" key="4">
    <source>
        <dbReference type="EMBL" id="OWJ54259.1"/>
    </source>
</evidence>
<evidence type="ECO:0000313" key="5">
    <source>
        <dbReference type="Proteomes" id="UP000196694"/>
    </source>
</evidence>
<dbReference type="PANTHER" id="PTHR40704:SF1">
    <property type="entry name" value="TRANSCRIPTION ELONGATION FACTOR SPT4"/>
    <property type="match status" value="1"/>
</dbReference>
<dbReference type="Proteomes" id="UP000196694">
    <property type="component" value="Unassembled WGS sequence"/>
</dbReference>
<dbReference type="Pfam" id="PF06093">
    <property type="entry name" value="Spt4"/>
    <property type="match status" value="1"/>
</dbReference>
<evidence type="ECO:0000256" key="2">
    <source>
        <dbReference type="HAMAP-Rule" id="MF_00949"/>
    </source>
</evidence>
<dbReference type="InterPro" id="IPR038589">
    <property type="entry name" value="Spt4_dom_sf"/>
</dbReference>
<evidence type="ECO:0000259" key="3">
    <source>
        <dbReference type="SMART" id="SM01389"/>
    </source>
</evidence>
<dbReference type="HAMAP" id="MF_00949">
    <property type="entry name" value="Spt4_arch"/>
    <property type="match status" value="1"/>
</dbReference>
<sequence length="82" mass="9192">MLTQYDGGEVTVSARRVKVPPFKACRKCKSLVPREATRCPVCGSTDISEDWEGTLVVINPEMSLIAKRLEINRPGRYAIKVR</sequence>
<reference evidence="4 5" key="1">
    <citation type="submission" date="2017-05" db="EMBL/GenBank/DDBJ databases">
        <title>The draft genome of the hyperthermophilic archaeon 'Pyrodictium delaneyi strain Hulk', an iron and nitrate reducer, reveals the capacity for sulfate reduction.</title>
        <authorList>
            <person name="Demey L.M."/>
            <person name="Miller C."/>
            <person name="Manzella M."/>
            <person name="Reguera G."/>
            <person name="Kashefi K."/>
        </authorList>
    </citation>
    <scope>NUCLEOTIDE SEQUENCE [LARGE SCALE GENOMIC DNA]</scope>
    <source>
        <strain evidence="4 5">Hulk</strain>
    </source>
</reference>
<keyword evidence="5" id="KW-1185">Reference proteome</keyword>
<comment type="subunit">
    <text evidence="2">Heterodimer composed of Spt4 and Spt5.</text>
</comment>
<dbReference type="GO" id="GO:0006355">
    <property type="term" value="P:regulation of DNA-templated transcription"/>
    <property type="evidence" value="ECO:0007669"/>
    <property type="project" value="UniProtKB-UniRule"/>
</dbReference>
<comment type="similarity">
    <text evidence="2">Belongs to the archaeal Spt4 family.</text>
</comment>
<name>A0A211YMQ8_9CREN</name>
<accession>A0A211YMQ8</accession>
<dbReference type="SUPFAM" id="SSF63393">
    <property type="entry name" value="RNA polymerase subunits"/>
    <property type="match status" value="1"/>
</dbReference>
<gene>
    <name evidence="2" type="primary">spt4</name>
    <name evidence="4" type="ORF">Pdsh_07150</name>
</gene>
<feature type="binding site" evidence="2">
    <location>
        <position position="39"/>
    </location>
    <ligand>
        <name>Zn(2+)</name>
        <dbReference type="ChEBI" id="CHEBI:29105"/>
    </ligand>
</feature>
<keyword evidence="4" id="KW-0238">DNA-binding</keyword>
<proteinExistence type="inferred from homology"/>
<dbReference type="InterPro" id="IPR022800">
    <property type="entry name" value="Spt4/RpoE2_Znf"/>
</dbReference>
<comment type="caution">
    <text evidence="4">The sequence shown here is derived from an EMBL/GenBank/DDBJ whole genome shotgun (WGS) entry which is preliminary data.</text>
</comment>
<keyword evidence="2" id="KW-0479">Metal-binding</keyword>
<keyword evidence="1 2" id="KW-0804">Transcription</keyword>
<feature type="binding site" evidence="2">
    <location>
        <position position="28"/>
    </location>
    <ligand>
        <name>Zn(2+)</name>
        <dbReference type="ChEBI" id="CHEBI:29105"/>
    </ligand>
</feature>
<dbReference type="GO" id="GO:0008270">
    <property type="term" value="F:zinc ion binding"/>
    <property type="evidence" value="ECO:0007669"/>
    <property type="project" value="UniProtKB-UniRule"/>
</dbReference>
<dbReference type="Gene3D" id="2.20.28.90">
    <property type="match status" value="1"/>
</dbReference>
<dbReference type="OrthoDB" id="275101at2157"/>
<keyword evidence="2" id="KW-0862">Zinc</keyword>
<dbReference type="NCBIfam" id="NF041664">
    <property type="entry name" value="RNAP_arch_Epp"/>
    <property type="match status" value="1"/>
</dbReference>
<dbReference type="InterPro" id="IPR029040">
    <property type="entry name" value="RPABC4/Spt4"/>
</dbReference>
<keyword evidence="2" id="KW-0805">Transcription regulation</keyword>
<feature type="binding site" evidence="2">
    <location>
        <position position="25"/>
    </location>
    <ligand>
        <name>Zn(2+)</name>
        <dbReference type="ChEBI" id="CHEBI:29105"/>
    </ligand>
</feature>
<dbReference type="InterPro" id="IPR007178">
    <property type="entry name" value="Spt4_arch"/>
</dbReference>
<dbReference type="AlphaFoldDB" id="A0A211YMQ8"/>
<dbReference type="SMART" id="SM01389">
    <property type="entry name" value="Spt4"/>
    <property type="match status" value="1"/>
</dbReference>
<protein>
    <recommendedName>
        <fullName evidence="2">Transcription elongation factor Spt4</fullName>
    </recommendedName>
</protein>
<dbReference type="GO" id="GO:0003677">
    <property type="term" value="F:DNA binding"/>
    <property type="evidence" value="ECO:0007669"/>
    <property type="project" value="UniProtKB-KW"/>
</dbReference>
<evidence type="ECO:0000256" key="1">
    <source>
        <dbReference type="ARBA" id="ARBA00023163"/>
    </source>
</evidence>
<dbReference type="PANTHER" id="PTHR40704">
    <property type="entry name" value="TRANSCRIPTION ELONGATION FACTOR SPT4"/>
    <property type="match status" value="1"/>
</dbReference>
<feature type="domain" description="Spt4/RpoE2 zinc finger" evidence="3">
    <location>
        <begin position="22"/>
        <end position="82"/>
    </location>
</feature>
<organism evidence="4 5">
    <name type="scientific">Pyrodictium delaneyi</name>
    <dbReference type="NCBI Taxonomy" id="1273541"/>
    <lineage>
        <taxon>Archaea</taxon>
        <taxon>Thermoproteota</taxon>
        <taxon>Thermoprotei</taxon>
        <taxon>Desulfurococcales</taxon>
        <taxon>Pyrodictiaceae</taxon>
        <taxon>Pyrodictium</taxon>
    </lineage>
</organism>
<dbReference type="EMBL" id="NCQP01000006">
    <property type="protein sequence ID" value="OWJ54259.1"/>
    <property type="molecule type" value="Genomic_DNA"/>
</dbReference>
<comment type="function">
    <text evidence="2">Stimulates transcription elongation.</text>
</comment>